<dbReference type="Pfam" id="PF00787">
    <property type="entry name" value="PX"/>
    <property type="match status" value="1"/>
</dbReference>
<protein>
    <submittedName>
        <fullName evidence="8">KLLA0E23365p</fullName>
    </submittedName>
</protein>
<dbReference type="Gene3D" id="2.30.30.40">
    <property type="entry name" value="SH3 Domains"/>
    <property type="match status" value="2"/>
</dbReference>
<dbReference type="InterPro" id="IPR036028">
    <property type="entry name" value="SH3-like_dom_sf"/>
</dbReference>
<evidence type="ECO:0000256" key="3">
    <source>
        <dbReference type="PROSITE-ProRule" id="PRU00192"/>
    </source>
</evidence>
<dbReference type="GO" id="GO:0042554">
    <property type="term" value="P:superoxide anion generation"/>
    <property type="evidence" value="ECO:0007669"/>
    <property type="project" value="TreeGrafter"/>
</dbReference>
<dbReference type="CDD" id="cd05992">
    <property type="entry name" value="PB1"/>
    <property type="match status" value="1"/>
</dbReference>
<sequence length="575" mass="64545">MLKNFKLKKDSVKQRITSADISGPTQSPGSSVQNVKTIPIRQLSTSSQLSSGFTSGKSKDISSPEKVIKALYNYQAQSAGELSFNKGDFFHVQQEENDWYEASNPADGKRGMVPKNYFEIFGRTRPNSHASPVKSINRNGSVGSNQLLQHHQQQQQQQQQQQPSNMGTLYAIVLYDFQAEKADELTAYAGENLFICAHHDFEWFIAKPIGRLGGPGLVPVGFVTIIDIATGYATGNDVKSDIESVNLPSVQEWKINIARYKASNITLGSVEQQGQSYVQHRSQSRQNSQNRQPHPSTQHSSAANTTYPADAVFLTYAAVETFFLQDDKYWFQVSCQLSNNTTRILKRYYEDFYDLQVKLLDIFPAEGGKLRDTNGQWTKRIMPYIPGPVPYVTDTISKKRKDDLNIYVKDLISLPPHISQSHLVKGLFAVKNNGFDREISNDETVELDVKGRADDSTLTNQELQLPEAMKRLSLINSASNASAKVKSRPPSGFAPRITDEKPVKIKFYYKDDIFALMLHPTITFEELCSKIAPRIDADSFKLYIKNGDDIGTQVTTDAEVPVLIQEKRKIFVDDS</sequence>
<evidence type="ECO:0000259" key="6">
    <source>
        <dbReference type="PROSITE" id="PS50195"/>
    </source>
</evidence>
<dbReference type="SUPFAM" id="SSF54277">
    <property type="entry name" value="CAD &amp; PB1 domains"/>
    <property type="match status" value="1"/>
</dbReference>
<dbReference type="InterPro" id="IPR001683">
    <property type="entry name" value="PX_dom"/>
</dbReference>
<dbReference type="GO" id="GO:0005938">
    <property type="term" value="C:cell cortex"/>
    <property type="evidence" value="ECO:0007669"/>
    <property type="project" value="UniProtKB-ARBA"/>
</dbReference>
<proteinExistence type="predicted"/>
<evidence type="ECO:0000313" key="9">
    <source>
        <dbReference type="Proteomes" id="UP000000598"/>
    </source>
</evidence>
<dbReference type="GO" id="GO:1902494">
    <property type="term" value="C:catalytic complex"/>
    <property type="evidence" value="ECO:0007669"/>
    <property type="project" value="UniProtKB-ARBA"/>
</dbReference>
<dbReference type="Proteomes" id="UP000000598">
    <property type="component" value="Chromosome E"/>
</dbReference>
<evidence type="ECO:0000256" key="1">
    <source>
        <dbReference type="ARBA" id="ARBA00022443"/>
    </source>
</evidence>
<dbReference type="SMART" id="SM00312">
    <property type="entry name" value="PX"/>
    <property type="match status" value="1"/>
</dbReference>
<dbReference type="FunCoup" id="B4UN82">
    <property type="interactions" value="215"/>
</dbReference>
<dbReference type="PROSITE" id="PS50002">
    <property type="entry name" value="SH3"/>
    <property type="match status" value="2"/>
</dbReference>
<feature type="region of interest" description="Disordered" evidence="4">
    <location>
        <begin position="1"/>
        <end position="35"/>
    </location>
</feature>
<dbReference type="CDD" id="cd11878">
    <property type="entry name" value="SH3_Bem1p_1"/>
    <property type="match status" value="1"/>
</dbReference>
<dbReference type="STRING" id="284590.B4UN82"/>
<dbReference type="SMART" id="SM00326">
    <property type="entry name" value="SH3"/>
    <property type="match status" value="2"/>
</dbReference>
<feature type="domain" description="SH3" evidence="5">
    <location>
        <begin position="166"/>
        <end position="228"/>
    </location>
</feature>
<dbReference type="GO" id="GO:0016176">
    <property type="term" value="F:superoxide-generating NADPH oxidase activator activity"/>
    <property type="evidence" value="ECO:0007669"/>
    <property type="project" value="TreeGrafter"/>
</dbReference>
<dbReference type="GO" id="GO:0060090">
    <property type="term" value="F:molecular adaptor activity"/>
    <property type="evidence" value="ECO:0007669"/>
    <property type="project" value="UniProtKB-ARBA"/>
</dbReference>
<evidence type="ECO:0000256" key="4">
    <source>
        <dbReference type="SAM" id="MobiDB-lite"/>
    </source>
</evidence>
<dbReference type="Pfam" id="PF00018">
    <property type="entry name" value="SH3_1"/>
    <property type="match status" value="2"/>
</dbReference>
<name>B4UN82_KLULA</name>
<dbReference type="InterPro" id="IPR051228">
    <property type="entry name" value="NADPH_Oxidase/PX-Domain"/>
</dbReference>
<dbReference type="InterPro" id="IPR036871">
    <property type="entry name" value="PX_dom_sf"/>
</dbReference>
<dbReference type="KEGG" id="kla:KLLA0_E23365g"/>
<dbReference type="CDD" id="cd11879">
    <property type="entry name" value="SH3_Bem1p_2"/>
    <property type="match status" value="1"/>
</dbReference>
<dbReference type="InterPro" id="IPR000270">
    <property type="entry name" value="PB1_dom"/>
</dbReference>
<accession>B4UN82</accession>
<evidence type="ECO:0000256" key="2">
    <source>
        <dbReference type="ARBA" id="ARBA00022737"/>
    </source>
</evidence>
<feature type="compositionally biased region" description="Polar residues" evidence="4">
    <location>
        <begin position="293"/>
        <end position="302"/>
    </location>
</feature>
<dbReference type="SUPFAM" id="SSF50044">
    <property type="entry name" value="SH3-domain"/>
    <property type="match status" value="2"/>
</dbReference>
<dbReference type="FunFam" id="2.30.30.40:FF:000093">
    <property type="entry name" value="Protein kinase activator Bem1"/>
    <property type="match status" value="1"/>
</dbReference>
<keyword evidence="1 3" id="KW-0728">SH3 domain</keyword>
<evidence type="ECO:0000259" key="7">
    <source>
        <dbReference type="PROSITE" id="PS51745"/>
    </source>
</evidence>
<dbReference type="InterPro" id="IPR053793">
    <property type="entry name" value="PB1-like"/>
</dbReference>
<feature type="domain" description="PX" evidence="6">
    <location>
        <begin position="309"/>
        <end position="435"/>
    </location>
</feature>
<dbReference type="GO" id="GO:0051130">
    <property type="term" value="P:positive regulation of cellular component organization"/>
    <property type="evidence" value="ECO:0007669"/>
    <property type="project" value="UniProtKB-ARBA"/>
</dbReference>
<dbReference type="HOGENOM" id="CLU_014957_0_1_1"/>
<dbReference type="PaxDb" id="284590-B4UN82"/>
<dbReference type="PROSITE" id="PS51745">
    <property type="entry name" value="PB1"/>
    <property type="match status" value="1"/>
</dbReference>
<dbReference type="InterPro" id="IPR035548">
    <property type="entry name" value="Bem1/Scd2_SH3_1"/>
</dbReference>
<dbReference type="eggNOG" id="KOG4773">
    <property type="taxonomic scope" value="Eukaryota"/>
</dbReference>
<dbReference type="InParanoid" id="B4UN82"/>
<dbReference type="InterPro" id="IPR035549">
    <property type="entry name" value="Bem1/Scd2_SH3_2"/>
</dbReference>
<dbReference type="GO" id="GO:0030427">
    <property type="term" value="C:site of polarized growth"/>
    <property type="evidence" value="ECO:0007669"/>
    <property type="project" value="UniProtKB-ARBA"/>
</dbReference>
<evidence type="ECO:0000259" key="5">
    <source>
        <dbReference type="PROSITE" id="PS50002"/>
    </source>
</evidence>
<dbReference type="SUPFAM" id="SSF64268">
    <property type="entry name" value="PX domain"/>
    <property type="match status" value="1"/>
</dbReference>
<reference evidence="8 9" key="1">
    <citation type="journal article" date="2004" name="Nature">
        <title>Genome evolution in yeasts.</title>
        <authorList>
            <consortium name="Genolevures"/>
            <person name="Dujon B."/>
            <person name="Sherman D."/>
            <person name="Fischer G."/>
            <person name="Durrens P."/>
            <person name="Casaregola S."/>
            <person name="Lafontaine I."/>
            <person name="de Montigny J."/>
            <person name="Marck C."/>
            <person name="Neuveglise C."/>
            <person name="Talla E."/>
            <person name="Goffard N."/>
            <person name="Frangeul L."/>
            <person name="Aigle M."/>
            <person name="Anthouard V."/>
            <person name="Babour A."/>
            <person name="Barbe V."/>
            <person name="Barnay S."/>
            <person name="Blanchin S."/>
            <person name="Beckerich J.M."/>
            <person name="Beyne E."/>
            <person name="Bleykasten C."/>
            <person name="Boisrame A."/>
            <person name="Boyer J."/>
            <person name="Cattolico L."/>
            <person name="Confanioleri F."/>
            <person name="de Daruvar A."/>
            <person name="Despons L."/>
            <person name="Fabre E."/>
            <person name="Fairhead C."/>
            <person name="Ferry-Dumazet H."/>
            <person name="Groppi A."/>
            <person name="Hantraye F."/>
            <person name="Hennequin C."/>
            <person name="Jauniaux N."/>
            <person name="Joyet P."/>
            <person name="Kachouri R."/>
            <person name="Kerrest A."/>
            <person name="Koszul R."/>
            <person name="Lemaire M."/>
            <person name="Lesur I."/>
            <person name="Ma L."/>
            <person name="Muller H."/>
            <person name="Nicaud J.M."/>
            <person name="Nikolski M."/>
            <person name="Oztas S."/>
            <person name="Ozier-Kalogeropoulos O."/>
            <person name="Pellenz S."/>
            <person name="Potier S."/>
            <person name="Richard G.F."/>
            <person name="Straub M.L."/>
            <person name="Suleau A."/>
            <person name="Swennene D."/>
            <person name="Tekaia F."/>
            <person name="Wesolowski-Louvel M."/>
            <person name="Westhof E."/>
            <person name="Wirth B."/>
            <person name="Zeniou-Meyer M."/>
            <person name="Zivanovic I."/>
            <person name="Bolotin-Fukuhara M."/>
            <person name="Thierry A."/>
            <person name="Bouchier C."/>
            <person name="Caudron B."/>
            <person name="Scarpelli C."/>
            <person name="Gaillardin C."/>
            <person name="Weissenbach J."/>
            <person name="Wincker P."/>
            <person name="Souciet J.L."/>
        </authorList>
    </citation>
    <scope>NUCLEOTIDE SEQUENCE [LARGE SCALE GENOMIC DNA]</scope>
    <source>
        <strain evidence="9">ATCC 8585 / CBS 2359 / DSM 70799 / NBRC 1267 / NRRL Y-1140 / WM37</strain>
    </source>
</reference>
<dbReference type="InterPro" id="IPR035550">
    <property type="entry name" value="Bem1/Scd2_PX"/>
</dbReference>
<dbReference type="GO" id="GO:0035091">
    <property type="term" value="F:phosphatidylinositol binding"/>
    <property type="evidence" value="ECO:0007669"/>
    <property type="project" value="InterPro"/>
</dbReference>
<dbReference type="PANTHER" id="PTHR15706">
    <property type="entry name" value="SH3 MULTIPLE DOMAIN"/>
    <property type="match status" value="1"/>
</dbReference>
<feature type="domain" description="SH3" evidence="5">
    <location>
        <begin position="63"/>
        <end position="123"/>
    </location>
</feature>
<dbReference type="EMBL" id="CR382125">
    <property type="protein sequence ID" value="CAR56753.1"/>
    <property type="molecule type" value="Genomic_DNA"/>
</dbReference>
<feature type="region of interest" description="Disordered" evidence="4">
    <location>
        <begin position="276"/>
        <end position="302"/>
    </location>
</feature>
<organism evidence="8 9">
    <name type="scientific">Kluyveromyces lactis (strain ATCC 8585 / CBS 2359 / DSM 70799 / NBRC 1267 / NRRL Y-1140 / WM37)</name>
    <name type="common">Yeast</name>
    <name type="synonym">Candida sphaerica</name>
    <dbReference type="NCBI Taxonomy" id="284590"/>
    <lineage>
        <taxon>Eukaryota</taxon>
        <taxon>Fungi</taxon>
        <taxon>Dikarya</taxon>
        <taxon>Ascomycota</taxon>
        <taxon>Saccharomycotina</taxon>
        <taxon>Saccharomycetes</taxon>
        <taxon>Saccharomycetales</taxon>
        <taxon>Saccharomycetaceae</taxon>
        <taxon>Kluyveromyces</taxon>
    </lineage>
</organism>
<dbReference type="SMART" id="SM00666">
    <property type="entry name" value="PB1"/>
    <property type="match status" value="1"/>
</dbReference>
<evidence type="ECO:0000313" key="8">
    <source>
        <dbReference type="EMBL" id="CAR56753.1"/>
    </source>
</evidence>
<dbReference type="PANTHER" id="PTHR15706:SF2">
    <property type="entry name" value="SH3 AND PX DOMAIN-CONTAINING PROTEIN 2A"/>
    <property type="match status" value="1"/>
</dbReference>
<dbReference type="Gene3D" id="3.30.1520.10">
    <property type="entry name" value="Phox-like domain"/>
    <property type="match status" value="1"/>
</dbReference>
<feature type="compositionally biased region" description="Polar residues" evidence="4">
    <location>
        <begin position="14"/>
        <end position="35"/>
    </location>
</feature>
<dbReference type="PROSITE" id="PS50195">
    <property type="entry name" value="PX"/>
    <property type="match status" value="1"/>
</dbReference>
<dbReference type="CDD" id="cd06890">
    <property type="entry name" value="PX_Bem1p"/>
    <property type="match status" value="1"/>
</dbReference>
<keyword evidence="9" id="KW-1185">Reference proteome</keyword>
<dbReference type="AlphaFoldDB" id="B4UN82"/>
<keyword evidence="2" id="KW-0677">Repeat</keyword>
<gene>
    <name evidence="8" type="ORF">KLLA0_E23365g</name>
</gene>
<feature type="domain" description="PB1" evidence="7">
    <location>
        <begin position="502"/>
        <end position="575"/>
    </location>
</feature>
<dbReference type="Gene3D" id="3.10.20.90">
    <property type="entry name" value="Phosphatidylinositol 3-kinase Catalytic Subunit, Chain A, domain 1"/>
    <property type="match status" value="1"/>
</dbReference>
<dbReference type="InterPro" id="IPR001452">
    <property type="entry name" value="SH3_domain"/>
</dbReference>
<dbReference type="PRINTS" id="PR00452">
    <property type="entry name" value="SH3DOMAIN"/>
</dbReference>